<dbReference type="Gene3D" id="3.40.50.720">
    <property type="entry name" value="NAD(P)-binding Rossmann-like Domain"/>
    <property type="match status" value="1"/>
</dbReference>
<evidence type="ECO:0000313" key="2">
    <source>
        <dbReference type="Proteomes" id="UP001059934"/>
    </source>
</evidence>
<organism evidence="1 2">
    <name type="scientific">SAR92 clade bacterium H455</name>
    <dbReference type="NCBI Taxonomy" id="2974818"/>
    <lineage>
        <taxon>Bacteria</taxon>
        <taxon>Pseudomonadati</taxon>
        <taxon>Pseudomonadota</taxon>
        <taxon>Gammaproteobacteria</taxon>
        <taxon>Cellvibrionales</taxon>
        <taxon>Porticoccaceae</taxon>
        <taxon>SAR92 clade</taxon>
    </lineage>
</organism>
<dbReference type="InterPro" id="IPR021276">
    <property type="entry name" value="DUF2855"/>
</dbReference>
<dbReference type="InterPro" id="IPR011032">
    <property type="entry name" value="GroES-like_sf"/>
</dbReference>
<protein>
    <submittedName>
        <fullName evidence="1">DUF2855 family protein</fullName>
    </submittedName>
</protein>
<dbReference type="EMBL" id="CP103416">
    <property type="protein sequence ID" value="UVW36247.1"/>
    <property type="molecule type" value="Genomic_DNA"/>
</dbReference>
<accession>A0ABY5TQY9</accession>
<dbReference type="Pfam" id="PF11017">
    <property type="entry name" value="DUF2855"/>
    <property type="match status" value="1"/>
</dbReference>
<dbReference type="Gene3D" id="3.90.180.10">
    <property type="entry name" value="Medium-chain alcohol dehydrogenases, catalytic domain"/>
    <property type="match status" value="1"/>
</dbReference>
<evidence type="ECO:0000313" key="1">
    <source>
        <dbReference type="EMBL" id="UVW36247.1"/>
    </source>
</evidence>
<proteinExistence type="predicted"/>
<sequence length="378" mass="41507">MHQRNPTKGLKVNNRIPVTTFEVRKDNWAETRIFSHSMATELAPNQVLFKVARQALTANNISYASSGDSLKYWEFFPAEAGWGRIPGMGWSEVIASAHPDIAVGERVWGFTPYSTHHKILAGKVNKFSFSDVSDHRGGHAPVYCQFDRAATNPIYEPQREDQDSLLRGLFMTSWLVEDFIVTNNFFDAQVCLITSASSKTSIALGHSVKRRGKLRSIAITSASNIAFCQSLGCYDSVIGYQDIADLNAAEAAVVVDMAGNAKIISELHQHYADNIKHSCRIGATHYSELGSVDGLPGALPQFFFAPSHVRARSAELGAEQLMQLLSTDYAGFRRFCDSWMKVVPSYGAQSMDDIYQAVLAGRADPVAGQVVSLSAEGE</sequence>
<reference evidence="1" key="1">
    <citation type="submission" date="2022-08" db="EMBL/GenBank/DDBJ databases">
        <title>Catabolic pathway analysis in culturable SAR92 clade bacteria reveals their overlooked roles in DMSP degradation in coastal seas.</title>
        <authorList>
            <person name="He X."/>
            <person name="Zhang X."/>
            <person name="Zhang Y."/>
        </authorList>
    </citation>
    <scope>NUCLEOTIDE SEQUENCE</scope>
    <source>
        <strain evidence="1">H455</strain>
    </source>
</reference>
<gene>
    <name evidence="1" type="ORF">NYF23_06480</name>
</gene>
<dbReference type="SUPFAM" id="SSF50129">
    <property type="entry name" value="GroES-like"/>
    <property type="match status" value="1"/>
</dbReference>
<keyword evidence="2" id="KW-1185">Reference proteome</keyword>
<dbReference type="Proteomes" id="UP001059934">
    <property type="component" value="Chromosome"/>
</dbReference>
<name>A0ABY5TQY9_9GAMM</name>